<sequence>MDPVTVETTIARPREEVFEYLADVANHAEFCDHYLVDWHLTREDSYGLGAGTRFRVKAPGQRFAWGDATITEFEPPRLIVERGRTGKYNRVLTRGVYELDEASGGSTRVRFTLETKPKMPSDKLMEVLGGRGWTKRRNAKALRRLRSILEEGLDRGHRVTVAGGARKPASAYRFTSDLNR</sequence>
<organism evidence="1 2">
    <name type="scientific">Baekduia soli</name>
    <dbReference type="NCBI Taxonomy" id="496014"/>
    <lineage>
        <taxon>Bacteria</taxon>
        <taxon>Bacillati</taxon>
        <taxon>Actinomycetota</taxon>
        <taxon>Thermoleophilia</taxon>
        <taxon>Solirubrobacterales</taxon>
        <taxon>Baekduiaceae</taxon>
        <taxon>Baekduia</taxon>
    </lineage>
</organism>
<dbReference type="InterPro" id="IPR019587">
    <property type="entry name" value="Polyketide_cyclase/dehydratase"/>
</dbReference>
<dbReference type="Proteomes" id="UP000321805">
    <property type="component" value="Chromosome"/>
</dbReference>
<reference evidence="1 2" key="1">
    <citation type="journal article" date="2018" name="J. Microbiol.">
        <title>Baekduia soli gen. nov., sp. nov., a novel bacterium isolated from the soil of Baekdu Mountain and proposal of a novel family name, Baekduiaceae fam. nov.</title>
        <authorList>
            <person name="An D.S."/>
            <person name="Siddiqi M.Z."/>
            <person name="Kim K.H."/>
            <person name="Yu H.S."/>
            <person name="Im W.T."/>
        </authorList>
    </citation>
    <scope>NUCLEOTIDE SEQUENCE [LARGE SCALE GENOMIC DNA]</scope>
    <source>
        <strain evidence="1 2">BR7-21</strain>
    </source>
</reference>
<keyword evidence="2" id="KW-1185">Reference proteome</keyword>
<evidence type="ECO:0000313" key="1">
    <source>
        <dbReference type="EMBL" id="QEC50021.1"/>
    </source>
</evidence>
<dbReference type="OrthoDB" id="5951835at2"/>
<protein>
    <recommendedName>
        <fullName evidence="3">SRPBCC family protein</fullName>
    </recommendedName>
</protein>
<dbReference type="AlphaFoldDB" id="A0A5B8UBL6"/>
<evidence type="ECO:0000313" key="2">
    <source>
        <dbReference type="Proteomes" id="UP000321805"/>
    </source>
</evidence>
<name>A0A5B8UBL6_9ACTN</name>
<dbReference type="Gene3D" id="3.30.530.20">
    <property type="match status" value="1"/>
</dbReference>
<accession>A0A5B8UBL6</accession>
<proteinExistence type="predicted"/>
<dbReference type="Pfam" id="PF10604">
    <property type="entry name" value="Polyketide_cyc2"/>
    <property type="match status" value="1"/>
</dbReference>
<dbReference type="RefSeq" id="WP_146922386.1">
    <property type="nucleotide sequence ID" value="NZ_CP042430.1"/>
</dbReference>
<dbReference type="InterPro" id="IPR023393">
    <property type="entry name" value="START-like_dom_sf"/>
</dbReference>
<dbReference type="KEGG" id="bsol:FSW04_22245"/>
<dbReference type="EMBL" id="CP042430">
    <property type="protein sequence ID" value="QEC50021.1"/>
    <property type="molecule type" value="Genomic_DNA"/>
</dbReference>
<gene>
    <name evidence="1" type="ORF">FSW04_22245</name>
</gene>
<evidence type="ECO:0008006" key="3">
    <source>
        <dbReference type="Google" id="ProtNLM"/>
    </source>
</evidence>
<dbReference type="SUPFAM" id="SSF55961">
    <property type="entry name" value="Bet v1-like"/>
    <property type="match status" value="1"/>
</dbReference>